<dbReference type="EMBL" id="JARQWQ010000003">
    <property type="protein sequence ID" value="KAK2572849.1"/>
    <property type="molecule type" value="Genomic_DNA"/>
</dbReference>
<evidence type="ECO:0000313" key="1">
    <source>
        <dbReference type="EMBL" id="KAK2572849.1"/>
    </source>
</evidence>
<evidence type="ECO:0000313" key="2">
    <source>
        <dbReference type="Proteomes" id="UP001249851"/>
    </source>
</evidence>
<organism evidence="1 2">
    <name type="scientific">Acropora cervicornis</name>
    <name type="common">Staghorn coral</name>
    <dbReference type="NCBI Taxonomy" id="6130"/>
    <lineage>
        <taxon>Eukaryota</taxon>
        <taxon>Metazoa</taxon>
        <taxon>Cnidaria</taxon>
        <taxon>Anthozoa</taxon>
        <taxon>Hexacorallia</taxon>
        <taxon>Scleractinia</taxon>
        <taxon>Astrocoeniina</taxon>
        <taxon>Acroporidae</taxon>
        <taxon>Acropora</taxon>
    </lineage>
</organism>
<reference evidence="1" key="1">
    <citation type="journal article" date="2023" name="G3 (Bethesda)">
        <title>Whole genome assembly and annotation of the endangered Caribbean coral Acropora cervicornis.</title>
        <authorList>
            <person name="Selwyn J.D."/>
            <person name="Vollmer S.V."/>
        </authorList>
    </citation>
    <scope>NUCLEOTIDE SEQUENCE</scope>
    <source>
        <strain evidence="1">K2</strain>
    </source>
</reference>
<dbReference type="AlphaFoldDB" id="A0AAD9R4A1"/>
<gene>
    <name evidence="1" type="ORF">P5673_001849</name>
</gene>
<comment type="caution">
    <text evidence="1">The sequence shown here is derived from an EMBL/GenBank/DDBJ whole genome shotgun (WGS) entry which is preliminary data.</text>
</comment>
<protein>
    <submittedName>
        <fullName evidence="1">Uncharacterized protein</fullName>
    </submittedName>
</protein>
<dbReference type="Proteomes" id="UP001249851">
    <property type="component" value="Unassembled WGS sequence"/>
</dbReference>
<name>A0AAD9R4A1_ACRCE</name>
<accession>A0AAD9R4A1</accession>
<proteinExistence type="predicted"/>
<keyword evidence="2" id="KW-1185">Reference proteome</keyword>
<reference evidence="1" key="2">
    <citation type="journal article" date="2023" name="Science">
        <title>Genomic signatures of disease resistance in endangered staghorn corals.</title>
        <authorList>
            <person name="Vollmer S.V."/>
            <person name="Selwyn J.D."/>
            <person name="Despard B.A."/>
            <person name="Roesel C.L."/>
        </authorList>
    </citation>
    <scope>NUCLEOTIDE SEQUENCE</scope>
    <source>
        <strain evidence="1">K2</strain>
    </source>
</reference>
<sequence length="59" mass="6615">MQPLHKARLTIFGFSSTNPSPSAIYFEKSEEEFKTEFGKTVYACGQPRVRTPSTVPATF</sequence>